<dbReference type="InterPro" id="IPR014347">
    <property type="entry name" value="Tautomerase/MIF_sf"/>
</dbReference>
<evidence type="ECO:0000313" key="1">
    <source>
        <dbReference type="EMBL" id="PRC92513.1"/>
    </source>
</evidence>
<name>A0A2S9GXS4_9BURK</name>
<dbReference type="PANTHER" id="PTHR35530">
    <property type="entry name" value="TAUTOMERASE-RELATED"/>
    <property type="match status" value="1"/>
</dbReference>
<comment type="caution">
    <text evidence="1">The sequence shown here is derived from an EMBL/GenBank/DDBJ whole genome shotgun (WGS) entry which is preliminary data.</text>
</comment>
<keyword evidence="2" id="KW-1185">Reference proteome</keyword>
<accession>A0A2S9GXS4</accession>
<dbReference type="Gene3D" id="3.30.429.10">
    <property type="entry name" value="Macrophage Migration Inhibitory Factor"/>
    <property type="match status" value="2"/>
</dbReference>
<dbReference type="SUPFAM" id="SSF55331">
    <property type="entry name" value="Tautomerase/MIF"/>
    <property type="match status" value="1"/>
</dbReference>
<reference evidence="1 2" key="1">
    <citation type="submission" date="2018-02" db="EMBL/GenBank/DDBJ databases">
        <title>Solimicrobium silvestre gen. nov., sp. nov., isolated from alpine forest soil.</title>
        <authorList>
            <person name="Margesin R."/>
            <person name="Albuquerque L."/>
            <person name="Zhang D.-C."/>
            <person name="Froufe H.J.C."/>
            <person name="Severino R."/>
            <person name="Roxo I."/>
            <person name="Egas C."/>
            <person name="Da Costa M.S."/>
        </authorList>
    </citation>
    <scope>NUCLEOTIDE SEQUENCE [LARGE SCALE GENOMIC DNA]</scope>
    <source>
        <strain evidence="1 2">S20-91</strain>
    </source>
</reference>
<dbReference type="AlphaFoldDB" id="A0A2S9GXS4"/>
<dbReference type="PANTHER" id="PTHR35530:SF1">
    <property type="entry name" value="2-HYDROXYMUCONATE TAUTOMERASE"/>
    <property type="match status" value="1"/>
</dbReference>
<evidence type="ECO:0000313" key="2">
    <source>
        <dbReference type="Proteomes" id="UP000237839"/>
    </source>
</evidence>
<sequence length="145" mass="16460">MPGIMLKISGRETHDQTVSFADELTSLACSVLNKEASQTMVIIQFVPHEQWFIGRRSLAELGKNSFRLEVTITDETNTKSQKAQFHRDAFELLSRMLGNVHPHSNVHIIDCRATAYGYGGITQEYRYQRAIYAEVKAVAERKVQS</sequence>
<dbReference type="EMBL" id="PUGF01000013">
    <property type="protein sequence ID" value="PRC92513.1"/>
    <property type="molecule type" value="Genomic_DNA"/>
</dbReference>
<protein>
    <submittedName>
        <fullName evidence="1">Tautomerase enzyme</fullName>
    </submittedName>
</protein>
<dbReference type="Proteomes" id="UP000237839">
    <property type="component" value="Unassembled WGS sequence"/>
</dbReference>
<dbReference type="OrthoDB" id="8561934at2"/>
<organism evidence="1 2">
    <name type="scientific">Solimicrobium silvestre</name>
    <dbReference type="NCBI Taxonomy" id="2099400"/>
    <lineage>
        <taxon>Bacteria</taxon>
        <taxon>Pseudomonadati</taxon>
        <taxon>Pseudomonadota</taxon>
        <taxon>Betaproteobacteria</taxon>
        <taxon>Burkholderiales</taxon>
        <taxon>Oxalobacteraceae</taxon>
        <taxon>Solimicrobium</taxon>
    </lineage>
</organism>
<proteinExistence type="predicted"/>
<gene>
    <name evidence="1" type="ORF">S2091_2888</name>
</gene>